<keyword evidence="8" id="KW-0413">Isomerase</keyword>
<evidence type="ECO:0000256" key="6">
    <source>
        <dbReference type="ARBA" id="ARBA00023004"/>
    </source>
</evidence>
<evidence type="ECO:0000256" key="11">
    <source>
        <dbReference type="SAM" id="MobiDB-lite"/>
    </source>
</evidence>
<keyword evidence="2 9" id="KW-0004">4Fe-4S</keyword>
<dbReference type="InterPro" id="IPR013785">
    <property type="entry name" value="Aldolase_TIM"/>
</dbReference>
<accession>A0A5N5WAN8</accession>
<dbReference type="AlphaFoldDB" id="A0A5N5WAN8"/>
<organism evidence="13 14">
    <name type="scientific">Streptomyces mobaraensis</name>
    <name type="common">Streptoverticillium mobaraense</name>
    <dbReference type="NCBI Taxonomy" id="35621"/>
    <lineage>
        <taxon>Bacteria</taxon>
        <taxon>Bacillati</taxon>
        <taxon>Actinomycetota</taxon>
        <taxon>Actinomycetes</taxon>
        <taxon>Kitasatosporales</taxon>
        <taxon>Streptomycetaceae</taxon>
        <taxon>Streptomyces</taxon>
    </lineage>
</organism>
<dbReference type="GO" id="GO:0051539">
    <property type="term" value="F:4 iron, 4 sulfur cluster binding"/>
    <property type="evidence" value="ECO:0007669"/>
    <property type="project" value="UniProtKB-KW"/>
</dbReference>
<name>A0A5N5WAN8_STRMB</name>
<feature type="binding site" evidence="9">
    <location>
        <position position="138"/>
    </location>
    <ligand>
        <name>[4Fe-4S] cluster</name>
        <dbReference type="ChEBI" id="CHEBI:49883"/>
        <note>4Fe-4S-S-AdoMet</note>
    </ligand>
</feature>
<dbReference type="InterPro" id="IPR007197">
    <property type="entry name" value="rSAM"/>
</dbReference>
<evidence type="ECO:0000259" key="12">
    <source>
        <dbReference type="PROSITE" id="PS51918"/>
    </source>
</evidence>
<evidence type="ECO:0000256" key="8">
    <source>
        <dbReference type="ARBA" id="ARBA00023235"/>
    </source>
</evidence>
<dbReference type="InterPro" id="IPR025895">
    <property type="entry name" value="LAM_C_dom"/>
</dbReference>
<dbReference type="SFLD" id="SFLDS00029">
    <property type="entry name" value="Radical_SAM"/>
    <property type="match status" value="1"/>
</dbReference>
<feature type="binding site" evidence="9">
    <location>
        <position position="131"/>
    </location>
    <ligand>
        <name>[4Fe-4S] cluster</name>
        <dbReference type="ChEBI" id="CHEBI:49883"/>
        <note>4Fe-4S-S-AdoMet</note>
    </ligand>
</feature>
<evidence type="ECO:0000256" key="7">
    <source>
        <dbReference type="ARBA" id="ARBA00023014"/>
    </source>
</evidence>
<keyword evidence="6" id="KW-0408">Iron</keyword>
<keyword evidence="14" id="KW-1185">Reference proteome</keyword>
<dbReference type="Gene3D" id="6.20.120.40">
    <property type="match status" value="1"/>
</dbReference>
<evidence type="ECO:0000256" key="10">
    <source>
        <dbReference type="PIRSR" id="PIRSR603739-50"/>
    </source>
</evidence>
<comment type="cofactor">
    <cofactor evidence="1 10">
        <name>pyridoxal 5'-phosphate</name>
        <dbReference type="ChEBI" id="CHEBI:597326"/>
    </cofactor>
</comment>
<keyword evidence="7 9" id="KW-0411">Iron-sulfur</keyword>
<evidence type="ECO:0000256" key="5">
    <source>
        <dbReference type="ARBA" id="ARBA00022898"/>
    </source>
</evidence>
<evidence type="ECO:0000256" key="1">
    <source>
        <dbReference type="ARBA" id="ARBA00001933"/>
    </source>
</evidence>
<dbReference type="EMBL" id="VOKX01000018">
    <property type="protein sequence ID" value="KAB7846935.1"/>
    <property type="molecule type" value="Genomic_DNA"/>
</dbReference>
<dbReference type="PANTHER" id="PTHR30538">
    <property type="entry name" value="LYSINE 2,3-AMINOMUTASE-RELATED"/>
    <property type="match status" value="1"/>
</dbReference>
<sequence length="421" mass="46950">MPSGVRSESGARHPRWADVPETEWTDPRWQMTHRLRRASQLREVIKLTEEEESALGSDDLFRVDITPYFLSLIDGDDPRCPLRRQVVPTSREMEAFDGWLPDANSEVEHEPVRGIIHKYPDRLVMLVTSSCTSYCRYCTRSRFVGDGQQNYSRTDWREQIRYIRESPRVRDVLISGGDPLSMARKRLAEIVAEIREIPHVEIIRLGTRAPVFNPFVVDDELCDIIEANHPMWVNIHVNHPYEITPELAAACSRLARTGAPIGAQAVLLAGINDSVEVQRRLCTELVRIRVRPYYLYQCDSVRGAGHFRTSVTKGIEIIEGLRGHISGYAVPTYVIDSPGGGGKIPVAPNYLLSLSPERAVLRNWAGEVSEYQGPAGYRSGTTPPLRLPEPSAPLPPSDVRTVSDMLSAPRSPAGPEGGGGA</sequence>
<gene>
    <name evidence="13" type="ORF">FRZ00_12085</name>
</gene>
<dbReference type="PANTHER" id="PTHR30538:SF1">
    <property type="entry name" value="L-LYSINE 2,3-AMINOMUTASE"/>
    <property type="match status" value="1"/>
</dbReference>
<keyword evidence="5 10" id="KW-0663">Pyridoxal phosphate</keyword>
<evidence type="ECO:0000256" key="2">
    <source>
        <dbReference type="ARBA" id="ARBA00022485"/>
    </source>
</evidence>
<protein>
    <submittedName>
        <fullName evidence="13">KamA family radical SAM protein</fullName>
    </submittedName>
</protein>
<dbReference type="Pfam" id="PF12544">
    <property type="entry name" value="LAM_C"/>
    <property type="match status" value="1"/>
</dbReference>
<dbReference type="GO" id="GO:0046872">
    <property type="term" value="F:metal ion binding"/>
    <property type="evidence" value="ECO:0007669"/>
    <property type="project" value="UniProtKB-KW"/>
</dbReference>
<dbReference type="Gene3D" id="6.10.140.1170">
    <property type="match status" value="1"/>
</dbReference>
<feature type="region of interest" description="Disordered" evidence="11">
    <location>
        <begin position="372"/>
        <end position="421"/>
    </location>
</feature>
<feature type="binding site" evidence="9">
    <location>
        <position position="135"/>
    </location>
    <ligand>
        <name>[4Fe-4S] cluster</name>
        <dbReference type="ChEBI" id="CHEBI:49883"/>
        <note>4Fe-4S-S-AdoMet</note>
    </ligand>
</feature>
<reference evidence="13 14" key="1">
    <citation type="journal article" date="2019" name="Microb. Cell Fact.">
        <title>Exploring novel herbicidin analogues by transcriptional regulator overexpression and MS/MS molecular networking.</title>
        <authorList>
            <person name="Shi Y."/>
            <person name="Gu R."/>
            <person name="Li Y."/>
            <person name="Wang X."/>
            <person name="Ren W."/>
            <person name="Li X."/>
            <person name="Wang L."/>
            <person name="Xie Y."/>
            <person name="Hong B."/>
        </authorList>
    </citation>
    <scope>NUCLEOTIDE SEQUENCE [LARGE SCALE GENOMIC DNA]</scope>
    <source>
        <strain evidence="13 14">US-43</strain>
    </source>
</reference>
<keyword evidence="3" id="KW-0949">S-adenosyl-L-methionine</keyword>
<dbReference type="SFLD" id="SFLDG01070">
    <property type="entry name" value="PLP-dependent"/>
    <property type="match status" value="1"/>
</dbReference>
<dbReference type="InterPro" id="IPR003739">
    <property type="entry name" value="Lys_aminomutase/Glu_NH3_mut"/>
</dbReference>
<dbReference type="InterPro" id="IPR058240">
    <property type="entry name" value="rSAM_sf"/>
</dbReference>
<dbReference type="GO" id="GO:0016853">
    <property type="term" value="F:isomerase activity"/>
    <property type="evidence" value="ECO:0007669"/>
    <property type="project" value="UniProtKB-KW"/>
</dbReference>
<evidence type="ECO:0000256" key="3">
    <source>
        <dbReference type="ARBA" id="ARBA00022691"/>
    </source>
</evidence>
<dbReference type="PIRSF" id="PIRSF004911">
    <property type="entry name" value="DUF160"/>
    <property type="match status" value="1"/>
</dbReference>
<dbReference type="CDD" id="cd01335">
    <property type="entry name" value="Radical_SAM"/>
    <property type="match status" value="1"/>
</dbReference>
<dbReference type="Pfam" id="PF04055">
    <property type="entry name" value="Radical_SAM"/>
    <property type="match status" value="1"/>
</dbReference>
<dbReference type="Gene3D" id="3.20.20.70">
    <property type="entry name" value="Aldolase class I"/>
    <property type="match status" value="1"/>
</dbReference>
<feature type="compositionally biased region" description="Pro residues" evidence="11">
    <location>
        <begin position="385"/>
        <end position="396"/>
    </location>
</feature>
<dbReference type="OrthoDB" id="9768064at2"/>
<dbReference type="PROSITE" id="PS51918">
    <property type="entry name" value="RADICAL_SAM"/>
    <property type="match status" value="1"/>
</dbReference>
<dbReference type="SUPFAM" id="SSF102114">
    <property type="entry name" value="Radical SAM enzymes"/>
    <property type="match status" value="1"/>
</dbReference>
<comment type="caution">
    <text evidence="13">The sequence shown here is derived from an EMBL/GenBank/DDBJ whole genome shotgun (WGS) entry which is preliminary data.</text>
</comment>
<evidence type="ECO:0000313" key="14">
    <source>
        <dbReference type="Proteomes" id="UP000327000"/>
    </source>
</evidence>
<feature type="modified residue" description="N6-(pyridoxal phosphate)lysine" evidence="10">
    <location>
        <position position="343"/>
    </location>
</feature>
<evidence type="ECO:0000256" key="4">
    <source>
        <dbReference type="ARBA" id="ARBA00022723"/>
    </source>
</evidence>
<proteinExistence type="predicted"/>
<evidence type="ECO:0000313" key="13">
    <source>
        <dbReference type="EMBL" id="KAB7846935.1"/>
    </source>
</evidence>
<evidence type="ECO:0000256" key="9">
    <source>
        <dbReference type="PIRSR" id="PIRSR004911-1"/>
    </source>
</evidence>
<dbReference type="Proteomes" id="UP000327000">
    <property type="component" value="Unassembled WGS sequence"/>
</dbReference>
<dbReference type="NCBIfam" id="TIGR00238">
    <property type="entry name" value="KamA family radical SAM protein"/>
    <property type="match status" value="1"/>
</dbReference>
<feature type="domain" description="Radical SAM core" evidence="12">
    <location>
        <begin position="117"/>
        <end position="329"/>
    </location>
</feature>
<keyword evidence="4 9" id="KW-0479">Metal-binding</keyword>